<evidence type="ECO:0000313" key="1">
    <source>
        <dbReference type="EMBL" id="KZT29911.1"/>
    </source>
</evidence>
<evidence type="ECO:0000313" key="2">
    <source>
        <dbReference type="Proteomes" id="UP000076761"/>
    </source>
</evidence>
<dbReference type="AlphaFoldDB" id="A0A165VMV2"/>
<proteinExistence type="predicted"/>
<reference evidence="1 2" key="1">
    <citation type="journal article" date="2016" name="Mol. Biol. Evol.">
        <title>Comparative Genomics of Early-Diverging Mushroom-Forming Fungi Provides Insights into the Origins of Lignocellulose Decay Capabilities.</title>
        <authorList>
            <person name="Nagy L.G."/>
            <person name="Riley R."/>
            <person name="Tritt A."/>
            <person name="Adam C."/>
            <person name="Daum C."/>
            <person name="Floudas D."/>
            <person name="Sun H."/>
            <person name="Yadav J.S."/>
            <person name="Pangilinan J."/>
            <person name="Larsson K.H."/>
            <person name="Matsuura K."/>
            <person name="Barry K."/>
            <person name="Labutti K."/>
            <person name="Kuo R."/>
            <person name="Ohm R.A."/>
            <person name="Bhattacharya S.S."/>
            <person name="Shirouzu T."/>
            <person name="Yoshinaga Y."/>
            <person name="Martin F.M."/>
            <person name="Grigoriev I.V."/>
            <person name="Hibbett D.S."/>
        </authorList>
    </citation>
    <scope>NUCLEOTIDE SEQUENCE [LARGE SCALE GENOMIC DNA]</scope>
    <source>
        <strain evidence="1 2">HHB14362 ss-1</strain>
    </source>
</reference>
<dbReference type="EMBL" id="KV425553">
    <property type="protein sequence ID" value="KZT29911.1"/>
    <property type="molecule type" value="Genomic_DNA"/>
</dbReference>
<dbReference type="InParanoid" id="A0A165VMV2"/>
<gene>
    <name evidence="1" type="ORF">NEOLEDRAFT_1127817</name>
</gene>
<protein>
    <submittedName>
        <fullName evidence="1">Uncharacterized protein</fullName>
    </submittedName>
</protein>
<accession>A0A165VMV2</accession>
<keyword evidence="2" id="KW-1185">Reference proteome</keyword>
<name>A0A165VMV2_9AGAM</name>
<organism evidence="1 2">
    <name type="scientific">Neolentinus lepideus HHB14362 ss-1</name>
    <dbReference type="NCBI Taxonomy" id="1314782"/>
    <lineage>
        <taxon>Eukaryota</taxon>
        <taxon>Fungi</taxon>
        <taxon>Dikarya</taxon>
        <taxon>Basidiomycota</taxon>
        <taxon>Agaricomycotina</taxon>
        <taxon>Agaricomycetes</taxon>
        <taxon>Gloeophyllales</taxon>
        <taxon>Gloeophyllaceae</taxon>
        <taxon>Neolentinus</taxon>
    </lineage>
</organism>
<sequence>MWLLGMGRLVPDNVRLPRHHLDIKQAFKSAFTSRHHQKTNTNTITEISQYPVFPRRFI</sequence>
<dbReference type="Proteomes" id="UP000076761">
    <property type="component" value="Unassembled WGS sequence"/>
</dbReference>